<feature type="non-terminal residue" evidence="1">
    <location>
        <position position="1"/>
    </location>
</feature>
<name>A0A0F8ZZC7_9ZZZZ</name>
<accession>A0A0F8ZZC7</accession>
<gene>
    <name evidence="1" type="ORF">LCGC14_2715350</name>
</gene>
<comment type="caution">
    <text evidence="1">The sequence shown here is derived from an EMBL/GenBank/DDBJ whole genome shotgun (WGS) entry which is preliminary data.</text>
</comment>
<organism evidence="1">
    <name type="scientific">marine sediment metagenome</name>
    <dbReference type="NCBI Taxonomy" id="412755"/>
    <lineage>
        <taxon>unclassified sequences</taxon>
        <taxon>metagenomes</taxon>
        <taxon>ecological metagenomes</taxon>
    </lineage>
</organism>
<evidence type="ECO:0000313" key="1">
    <source>
        <dbReference type="EMBL" id="KKK91200.1"/>
    </source>
</evidence>
<protein>
    <submittedName>
        <fullName evidence="1">Uncharacterized protein</fullName>
    </submittedName>
</protein>
<sequence length="431" mass="47148">SQKMASVAIEIPHTRGLGRKLLGDPFRELSQGLRGHSKKYKKIADAIGNTHLGFDAYRPIMNGLREGTLAPWQFHIIANSIDNIHNQNARNKITIALGFHRKELTEAAEAAGQDPDRVMRTLLDDLEGISDEKEFIAKIMDLGEVLEGTDTITVKKGTVAAEEHLQSKIDAAADYIRLTIDEYHATMLDLDPSFKANFVDGYIRQSYTPEGRAILQQFTDGANNVPFQEWASAAERGEPGKGIMARLMHAMGIGGGAETNLGSGRYLDDSGRMQMLQMTDDGPLLMDENYITDTYIRNKAPKVVDEAGVVRGDAGAVRPSVAKINEWLEVAVRENAEEYGIKLPKNWDGKVFKENPLEAASDYVGLLDDTIRQWGAINSMRHAGLVVGQSTAIDVQDVLQRMMGNIHRISQKVTVRGTAVGAGAAAAAVPI</sequence>
<dbReference type="AlphaFoldDB" id="A0A0F8ZZC7"/>
<feature type="non-terminal residue" evidence="1">
    <location>
        <position position="431"/>
    </location>
</feature>
<dbReference type="EMBL" id="LAZR01048758">
    <property type="protein sequence ID" value="KKK91200.1"/>
    <property type="molecule type" value="Genomic_DNA"/>
</dbReference>
<proteinExistence type="predicted"/>
<reference evidence="1" key="1">
    <citation type="journal article" date="2015" name="Nature">
        <title>Complex archaea that bridge the gap between prokaryotes and eukaryotes.</title>
        <authorList>
            <person name="Spang A."/>
            <person name="Saw J.H."/>
            <person name="Jorgensen S.L."/>
            <person name="Zaremba-Niedzwiedzka K."/>
            <person name="Martijn J."/>
            <person name="Lind A.E."/>
            <person name="van Eijk R."/>
            <person name="Schleper C."/>
            <person name="Guy L."/>
            <person name="Ettema T.J."/>
        </authorList>
    </citation>
    <scope>NUCLEOTIDE SEQUENCE</scope>
</reference>